<reference evidence="7" key="1">
    <citation type="journal article" date="2019" name="PLoS Negl. Trop. Dis.">
        <title>Revisiting the worldwide diversity of Leptospira species in the environment.</title>
        <authorList>
            <person name="Vincent A.T."/>
            <person name="Schiettekatte O."/>
            <person name="Bourhy P."/>
            <person name="Veyrier F.J."/>
            <person name="Picardeau M."/>
        </authorList>
    </citation>
    <scope>NUCLEOTIDE SEQUENCE [LARGE SCALE GENOMIC DNA]</scope>
    <source>
        <strain evidence="7">201601113</strain>
    </source>
</reference>
<dbReference type="PROSITE" id="PS00551">
    <property type="entry name" value="MOLYBDOPTERIN_PROK_1"/>
    <property type="match status" value="1"/>
</dbReference>
<evidence type="ECO:0000256" key="4">
    <source>
        <dbReference type="ARBA" id="ARBA00023004"/>
    </source>
</evidence>
<keyword evidence="1" id="KW-0004">4Fe-4S</keyword>
<comment type="caution">
    <text evidence="7">The sequence shown here is derived from an EMBL/GenBank/DDBJ whole genome shotgun (WGS) entry which is preliminary data.</text>
</comment>
<keyword evidence="2" id="KW-0479">Metal-binding</keyword>
<feature type="domain" description="4Fe-4S Mo/W bis-MGD-type" evidence="6">
    <location>
        <begin position="4"/>
        <end position="60"/>
    </location>
</feature>
<keyword evidence="8" id="KW-1185">Reference proteome</keyword>
<evidence type="ECO:0000313" key="8">
    <source>
        <dbReference type="Proteomes" id="UP000297241"/>
    </source>
</evidence>
<dbReference type="GO" id="GO:0046872">
    <property type="term" value="F:metal ion binding"/>
    <property type="evidence" value="ECO:0007669"/>
    <property type="project" value="UniProtKB-KW"/>
</dbReference>
<dbReference type="Gene3D" id="3.40.50.740">
    <property type="match status" value="1"/>
</dbReference>
<dbReference type="SUPFAM" id="SSF53706">
    <property type="entry name" value="Formate dehydrogenase/DMSO reductase, domains 1-3"/>
    <property type="match status" value="1"/>
</dbReference>
<dbReference type="Gene3D" id="2.20.25.90">
    <property type="entry name" value="ADC-like domains"/>
    <property type="match status" value="1"/>
</dbReference>
<dbReference type="Pfam" id="PF00384">
    <property type="entry name" value="Molybdopterin"/>
    <property type="match status" value="1"/>
</dbReference>
<dbReference type="InterPro" id="IPR006963">
    <property type="entry name" value="Mopterin_OxRdtase_4Fe-4S_dom"/>
</dbReference>
<dbReference type="EMBL" id="RQHS01000019">
    <property type="protein sequence ID" value="TGM97789.1"/>
    <property type="molecule type" value="Genomic_DNA"/>
</dbReference>
<evidence type="ECO:0000256" key="2">
    <source>
        <dbReference type="ARBA" id="ARBA00022723"/>
    </source>
</evidence>
<dbReference type="InterPro" id="IPR006656">
    <property type="entry name" value="Mopterin_OxRdtase"/>
</dbReference>
<keyword evidence="3" id="KW-0560">Oxidoreductase</keyword>
<organism evidence="7 8">
    <name type="scientific">Leptospira dzoumogneensis</name>
    <dbReference type="NCBI Taxonomy" id="2484904"/>
    <lineage>
        <taxon>Bacteria</taxon>
        <taxon>Pseudomonadati</taxon>
        <taxon>Spirochaetota</taxon>
        <taxon>Spirochaetia</taxon>
        <taxon>Leptospirales</taxon>
        <taxon>Leptospiraceae</taxon>
        <taxon>Leptospira</taxon>
    </lineage>
</organism>
<dbReference type="GO" id="GO:0016020">
    <property type="term" value="C:membrane"/>
    <property type="evidence" value="ECO:0007669"/>
    <property type="project" value="TreeGrafter"/>
</dbReference>
<keyword evidence="5" id="KW-0411">Iron-sulfur</keyword>
<evidence type="ECO:0000259" key="6">
    <source>
        <dbReference type="PROSITE" id="PS51669"/>
    </source>
</evidence>
<evidence type="ECO:0000256" key="1">
    <source>
        <dbReference type="ARBA" id="ARBA00022485"/>
    </source>
</evidence>
<keyword evidence="4" id="KW-0408">Iron</keyword>
<evidence type="ECO:0000313" key="7">
    <source>
        <dbReference type="EMBL" id="TGM97789.1"/>
    </source>
</evidence>
<dbReference type="PROSITE" id="PS51669">
    <property type="entry name" value="4FE4S_MOW_BIS_MGD"/>
    <property type="match status" value="1"/>
</dbReference>
<name>A0A4Z1AMB3_9LEPT</name>
<dbReference type="SMART" id="SM00926">
    <property type="entry name" value="Molybdop_Fe4S4"/>
    <property type="match status" value="1"/>
</dbReference>
<evidence type="ECO:0000256" key="3">
    <source>
        <dbReference type="ARBA" id="ARBA00023002"/>
    </source>
</evidence>
<dbReference type="Pfam" id="PF04879">
    <property type="entry name" value="Molybdop_Fe4S4"/>
    <property type="match status" value="1"/>
</dbReference>
<gene>
    <name evidence="7" type="ORF">EHR06_16865</name>
</gene>
<dbReference type="Gene3D" id="3.40.228.10">
    <property type="entry name" value="Dimethylsulfoxide Reductase, domain 2"/>
    <property type="match status" value="1"/>
</dbReference>
<dbReference type="Proteomes" id="UP000297241">
    <property type="component" value="Unassembled WGS sequence"/>
</dbReference>
<proteinExistence type="predicted"/>
<dbReference type="AlphaFoldDB" id="A0A4Z1AMB3"/>
<dbReference type="PANTHER" id="PTHR43105:SF9">
    <property type="entry name" value="NADPH-FE(3+) OXIDOREDUCTASE SUBUNIT ALPHA"/>
    <property type="match status" value="1"/>
</dbReference>
<protein>
    <submittedName>
        <fullName evidence="7">NAD(P)H-nitrite reductase</fullName>
    </submittedName>
</protein>
<dbReference type="PANTHER" id="PTHR43105">
    <property type="entry name" value="RESPIRATORY NITRATE REDUCTASE"/>
    <property type="match status" value="1"/>
</dbReference>
<dbReference type="InterPro" id="IPR050123">
    <property type="entry name" value="Prok_molybdopt-oxidoreductase"/>
</dbReference>
<dbReference type="RefSeq" id="WP_167492309.1">
    <property type="nucleotide sequence ID" value="NZ_RQHS01000019.1"/>
</dbReference>
<accession>A0A4Z1AMB3</accession>
<sequence length="389" mass="42650">MNTENGFRSTCSYCGVGCGVLIQKESESSFTVHGDPDHPANKGMLCSKGMNLHHTVLDKSDRLLHPMARNPKTGELQKTDWDSALGEIASRFKNLIKEYGPDSVGFYVSGQLLTEEYYVVNKLTKGFLNTNNIDTNSRLCMSSAVVGYKMSLGEDSVPISYDDIEIADCFLIAGANPAWCHPILFRRIEARKNSDSNVKIIVVDPRKTESCENADLHLQIIPGTDILLFNAIARSLIETNSLDPNFIKSHTEGFEELKEKVFSMSMEEYADSCGVSKESIREAASLISNANGFLTLWAMGLNQSVVGVNKNLALINLNLITGKIGKPGSGPFSLTGQPNAMGGREVGGLCNLLPAHRNLADENHRKEVADFWGVESIRDKPGYSATEMF</sequence>
<evidence type="ECO:0000256" key="5">
    <source>
        <dbReference type="ARBA" id="ARBA00023014"/>
    </source>
</evidence>
<dbReference type="GO" id="GO:0051539">
    <property type="term" value="F:4 iron, 4 sulfur cluster binding"/>
    <property type="evidence" value="ECO:0007669"/>
    <property type="project" value="UniProtKB-KW"/>
</dbReference>
<dbReference type="InterPro" id="IPR027467">
    <property type="entry name" value="MopterinOxRdtase_cofactor_BS"/>
</dbReference>
<dbReference type="GO" id="GO:0016491">
    <property type="term" value="F:oxidoreductase activity"/>
    <property type="evidence" value="ECO:0007669"/>
    <property type="project" value="UniProtKB-KW"/>
</dbReference>
<feature type="non-terminal residue" evidence="7">
    <location>
        <position position="389"/>
    </location>
</feature>